<evidence type="ECO:0000256" key="1">
    <source>
        <dbReference type="SAM" id="MobiDB-lite"/>
    </source>
</evidence>
<gene>
    <name evidence="3" type="ORF">GCM10017771_76470</name>
</gene>
<dbReference type="AlphaFoldDB" id="A0A919DKG2"/>
<evidence type="ECO:0008006" key="5">
    <source>
        <dbReference type="Google" id="ProtNLM"/>
    </source>
</evidence>
<evidence type="ECO:0000256" key="2">
    <source>
        <dbReference type="SAM" id="Phobius"/>
    </source>
</evidence>
<keyword evidence="2" id="KW-1133">Transmembrane helix</keyword>
<sequence>MGGDRSRCLENGRSGCLERFLSAATAAVVLLAVLPALVVTAPTASADTQESSSASEASVALERAAASGEEVEVVGERAEYSTTYANPDGYSFTLEQSVVPVRVATKDGSWTAPDATLERRADGSIGPKAAVADISFSAGGDGDGLVTLAEDGKSLSLGWPGTLPRPTLDGAAATYAEVLPGVDLRLTATVEGVKQVLIVKSAEAAANPDLERIEFSLETEGLAVSSRTGGGLAAVDEDGNTVFRSPAARMWDSAGDAGTGGSTTMSLASASDDEPVQDGDGEASPDHPADGPGAGDASAVLPVQLTEESVAVVPDPELLAGENTVYPLYIDPDVALEESERTVLSSDGDAFYNFSGGDDGEGVGYCGTYVTGGYAYYCGSGYKQRMYFEFAPTKLAGKRVLDATFRVTERWSMSCEKTVVELVRTGNISSATRWPGPTANWDVMGDRTVAAGRGSLCDPDQPDAPIEFNDDPAQSYENLTATVKKFAAGDFSRLTLMLKADDESDPNGWKRFDDDAVLSVKYVGLPAVPTSAGLVQSSGISCETDSGDPDIIADPTPMLNRAAADRGGR</sequence>
<keyword evidence="4" id="KW-1185">Reference proteome</keyword>
<evidence type="ECO:0000313" key="3">
    <source>
        <dbReference type="EMBL" id="GHE54122.1"/>
    </source>
</evidence>
<organism evidence="3 4">
    <name type="scientific">Streptomyces capitiformicae</name>
    <dbReference type="NCBI Taxonomy" id="2014920"/>
    <lineage>
        <taxon>Bacteria</taxon>
        <taxon>Bacillati</taxon>
        <taxon>Actinomycetota</taxon>
        <taxon>Actinomycetes</taxon>
        <taxon>Kitasatosporales</taxon>
        <taxon>Streptomycetaceae</taxon>
        <taxon>Streptomyces</taxon>
    </lineage>
</organism>
<dbReference type="Proteomes" id="UP000603227">
    <property type="component" value="Unassembled WGS sequence"/>
</dbReference>
<evidence type="ECO:0000313" key="4">
    <source>
        <dbReference type="Proteomes" id="UP000603227"/>
    </source>
</evidence>
<protein>
    <recommendedName>
        <fullName evidence="5">Serine/threonine protein kinase</fullName>
    </recommendedName>
</protein>
<feature type="region of interest" description="Disordered" evidence="1">
    <location>
        <begin position="251"/>
        <end position="297"/>
    </location>
</feature>
<name>A0A919DKG2_9ACTN</name>
<feature type="compositionally biased region" description="Acidic residues" evidence="1">
    <location>
        <begin position="271"/>
        <end position="283"/>
    </location>
</feature>
<dbReference type="EMBL" id="BNAT01000040">
    <property type="protein sequence ID" value="GHE54122.1"/>
    <property type="molecule type" value="Genomic_DNA"/>
</dbReference>
<dbReference type="RefSeq" id="WP_308437921.1">
    <property type="nucleotide sequence ID" value="NZ_BNAT01000040.1"/>
</dbReference>
<feature type="region of interest" description="Disordered" evidence="1">
    <location>
        <begin position="539"/>
        <end position="569"/>
    </location>
</feature>
<keyword evidence="2" id="KW-0812">Transmembrane</keyword>
<proteinExistence type="predicted"/>
<accession>A0A919DKG2</accession>
<comment type="caution">
    <text evidence="3">The sequence shown here is derived from an EMBL/GenBank/DDBJ whole genome shotgun (WGS) entry which is preliminary data.</text>
</comment>
<reference evidence="3" key="2">
    <citation type="submission" date="2020-09" db="EMBL/GenBank/DDBJ databases">
        <authorList>
            <person name="Sun Q."/>
            <person name="Zhou Y."/>
        </authorList>
    </citation>
    <scope>NUCLEOTIDE SEQUENCE</scope>
    <source>
        <strain evidence="3">CGMCC 4.7403</strain>
    </source>
</reference>
<feature type="transmembrane region" description="Helical" evidence="2">
    <location>
        <begin position="20"/>
        <end position="41"/>
    </location>
</feature>
<reference evidence="3" key="1">
    <citation type="journal article" date="2014" name="Int. J. Syst. Evol. Microbiol.">
        <title>Complete genome sequence of Corynebacterium casei LMG S-19264T (=DSM 44701T), isolated from a smear-ripened cheese.</title>
        <authorList>
            <consortium name="US DOE Joint Genome Institute (JGI-PGF)"/>
            <person name="Walter F."/>
            <person name="Albersmeier A."/>
            <person name="Kalinowski J."/>
            <person name="Ruckert C."/>
        </authorList>
    </citation>
    <scope>NUCLEOTIDE SEQUENCE</scope>
    <source>
        <strain evidence="3">CGMCC 4.7403</strain>
    </source>
</reference>
<keyword evidence="2" id="KW-0472">Membrane</keyword>